<comment type="caution">
    <text evidence="2">The sequence shown here is derived from an EMBL/GenBank/DDBJ whole genome shotgun (WGS) entry which is preliminary data.</text>
</comment>
<feature type="transmembrane region" description="Helical" evidence="1">
    <location>
        <begin position="6"/>
        <end position="24"/>
    </location>
</feature>
<sequence>AHRSGFTAESYCFWFCYLFPVLLWNRFQQQKYYQHGCLLVKIMKRCLQFSITEKELDELEADIIEWVRKYESCICRYYYQYKEARLATCLLTVHGLLHIVDIIRNCGPSWTTWTFFMERFCRALKRALSSKFQP</sequence>
<evidence type="ECO:0000313" key="2">
    <source>
        <dbReference type="EMBL" id="TEB21275.1"/>
    </source>
</evidence>
<keyword evidence="1" id="KW-0472">Membrane</keyword>
<protein>
    <submittedName>
        <fullName evidence="2">Uncharacterized protein</fullName>
    </submittedName>
</protein>
<dbReference type="EMBL" id="QPFP01000116">
    <property type="protein sequence ID" value="TEB21275.1"/>
    <property type="molecule type" value="Genomic_DNA"/>
</dbReference>
<name>A0A4Y7SHG3_COPMI</name>
<reference evidence="2 3" key="1">
    <citation type="journal article" date="2019" name="Nat. Ecol. Evol.">
        <title>Megaphylogeny resolves global patterns of mushroom evolution.</title>
        <authorList>
            <person name="Varga T."/>
            <person name="Krizsan K."/>
            <person name="Foldi C."/>
            <person name="Dima B."/>
            <person name="Sanchez-Garcia M."/>
            <person name="Sanchez-Ramirez S."/>
            <person name="Szollosi G.J."/>
            <person name="Szarkandi J.G."/>
            <person name="Papp V."/>
            <person name="Albert L."/>
            <person name="Andreopoulos W."/>
            <person name="Angelini C."/>
            <person name="Antonin V."/>
            <person name="Barry K.W."/>
            <person name="Bougher N.L."/>
            <person name="Buchanan P."/>
            <person name="Buyck B."/>
            <person name="Bense V."/>
            <person name="Catcheside P."/>
            <person name="Chovatia M."/>
            <person name="Cooper J."/>
            <person name="Damon W."/>
            <person name="Desjardin D."/>
            <person name="Finy P."/>
            <person name="Geml J."/>
            <person name="Haridas S."/>
            <person name="Hughes K."/>
            <person name="Justo A."/>
            <person name="Karasinski D."/>
            <person name="Kautmanova I."/>
            <person name="Kiss B."/>
            <person name="Kocsube S."/>
            <person name="Kotiranta H."/>
            <person name="LaButti K.M."/>
            <person name="Lechner B.E."/>
            <person name="Liimatainen K."/>
            <person name="Lipzen A."/>
            <person name="Lukacs Z."/>
            <person name="Mihaltcheva S."/>
            <person name="Morgado L.N."/>
            <person name="Niskanen T."/>
            <person name="Noordeloos M.E."/>
            <person name="Ohm R.A."/>
            <person name="Ortiz-Santana B."/>
            <person name="Ovrebo C."/>
            <person name="Racz N."/>
            <person name="Riley R."/>
            <person name="Savchenko A."/>
            <person name="Shiryaev A."/>
            <person name="Soop K."/>
            <person name="Spirin V."/>
            <person name="Szebenyi C."/>
            <person name="Tomsovsky M."/>
            <person name="Tulloss R.E."/>
            <person name="Uehling J."/>
            <person name="Grigoriev I.V."/>
            <person name="Vagvolgyi C."/>
            <person name="Papp T."/>
            <person name="Martin F.M."/>
            <person name="Miettinen O."/>
            <person name="Hibbett D.S."/>
            <person name="Nagy L.G."/>
        </authorList>
    </citation>
    <scope>NUCLEOTIDE SEQUENCE [LARGE SCALE GENOMIC DNA]</scope>
    <source>
        <strain evidence="2 3">FP101781</strain>
    </source>
</reference>
<keyword evidence="1" id="KW-0812">Transmembrane</keyword>
<dbReference type="AlphaFoldDB" id="A0A4Y7SHG3"/>
<organism evidence="2 3">
    <name type="scientific">Coprinellus micaceus</name>
    <name type="common">Glistening ink-cap mushroom</name>
    <name type="synonym">Coprinus micaceus</name>
    <dbReference type="NCBI Taxonomy" id="71717"/>
    <lineage>
        <taxon>Eukaryota</taxon>
        <taxon>Fungi</taxon>
        <taxon>Dikarya</taxon>
        <taxon>Basidiomycota</taxon>
        <taxon>Agaricomycotina</taxon>
        <taxon>Agaricomycetes</taxon>
        <taxon>Agaricomycetidae</taxon>
        <taxon>Agaricales</taxon>
        <taxon>Agaricineae</taxon>
        <taxon>Psathyrellaceae</taxon>
        <taxon>Coprinellus</taxon>
    </lineage>
</organism>
<evidence type="ECO:0000256" key="1">
    <source>
        <dbReference type="SAM" id="Phobius"/>
    </source>
</evidence>
<feature type="non-terminal residue" evidence="2">
    <location>
        <position position="1"/>
    </location>
</feature>
<dbReference type="PANTHER" id="PTHR46579">
    <property type="entry name" value="F5/8 TYPE C DOMAIN-CONTAINING PROTEIN-RELATED"/>
    <property type="match status" value="1"/>
</dbReference>
<accession>A0A4Y7SHG3</accession>
<dbReference type="PANTHER" id="PTHR46579:SF1">
    <property type="entry name" value="F5_8 TYPE C DOMAIN-CONTAINING PROTEIN"/>
    <property type="match status" value="1"/>
</dbReference>
<proteinExistence type="predicted"/>
<gene>
    <name evidence="2" type="ORF">FA13DRAFT_1643122</name>
</gene>
<evidence type="ECO:0000313" key="3">
    <source>
        <dbReference type="Proteomes" id="UP000298030"/>
    </source>
</evidence>
<dbReference type="Proteomes" id="UP000298030">
    <property type="component" value="Unassembled WGS sequence"/>
</dbReference>
<keyword evidence="1" id="KW-1133">Transmembrane helix</keyword>
<dbReference type="STRING" id="71717.A0A4Y7SHG3"/>
<keyword evidence="3" id="KW-1185">Reference proteome</keyword>
<dbReference type="OrthoDB" id="3242924at2759"/>